<feature type="domain" description="HTH gntR-type" evidence="4">
    <location>
        <begin position="9"/>
        <end position="77"/>
    </location>
</feature>
<dbReference type="InterPro" id="IPR028978">
    <property type="entry name" value="Chorismate_lyase_/UTRA_dom_sf"/>
</dbReference>
<keyword evidence="2" id="KW-0238">DNA-binding</keyword>
<dbReference type="Gene3D" id="1.10.10.10">
    <property type="entry name" value="Winged helix-like DNA-binding domain superfamily/Winged helix DNA-binding domain"/>
    <property type="match status" value="1"/>
</dbReference>
<dbReference type="AlphaFoldDB" id="A0A562JLA0"/>
<dbReference type="RefSeq" id="WP_144543720.1">
    <property type="nucleotide sequence ID" value="NZ_CBCSDC010000057.1"/>
</dbReference>
<evidence type="ECO:0000313" key="6">
    <source>
        <dbReference type="Proteomes" id="UP000318667"/>
    </source>
</evidence>
<dbReference type="GO" id="GO:0003700">
    <property type="term" value="F:DNA-binding transcription factor activity"/>
    <property type="evidence" value="ECO:0007669"/>
    <property type="project" value="InterPro"/>
</dbReference>
<dbReference type="InterPro" id="IPR036390">
    <property type="entry name" value="WH_DNA-bd_sf"/>
</dbReference>
<dbReference type="GO" id="GO:0045892">
    <property type="term" value="P:negative regulation of DNA-templated transcription"/>
    <property type="evidence" value="ECO:0007669"/>
    <property type="project" value="TreeGrafter"/>
</dbReference>
<protein>
    <submittedName>
        <fullName evidence="5">GntR family frlABCD operon transcriptional regulator</fullName>
    </submittedName>
</protein>
<dbReference type="FunFam" id="1.10.10.10:FF:000079">
    <property type="entry name" value="GntR family transcriptional regulator"/>
    <property type="match status" value="1"/>
</dbReference>
<dbReference type="Proteomes" id="UP000318667">
    <property type="component" value="Unassembled WGS sequence"/>
</dbReference>
<dbReference type="SMART" id="SM00345">
    <property type="entry name" value="HTH_GNTR"/>
    <property type="match status" value="1"/>
</dbReference>
<dbReference type="Gene3D" id="3.40.1410.10">
    <property type="entry name" value="Chorismate lyase-like"/>
    <property type="match status" value="1"/>
</dbReference>
<dbReference type="PANTHER" id="PTHR44846">
    <property type="entry name" value="MANNOSYL-D-GLYCERATE TRANSPORT/METABOLISM SYSTEM REPRESSOR MNGR-RELATED"/>
    <property type="match status" value="1"/>
</dbReference>
<dbReference type="SMART" id="SM00866">
    <property type="entry name" value="UTRA"/>
    <property type="match status" value="1"/>
</dbReference>
<name>A0A562JLA0_9BACI</name>
<evidence type="ECO:0000259" key="4">
    <source>
        <dbReference type="PROSITE" id="PS50949"/>
    </source>
</evidence>
<dbReference type="EMBL" id="VLKI01000012">
    <property type="protein sequence ID" value="TWH84001.1"/>
    <property type="molecule type" value="Genomic_DNA"/>
</dbReference>
<comment type="caution">
    <text evidence="5">The sequence shown here is derived from an EMBL/GenBank/DDBJ whole genome shotgun (WGS) entry which is preliminary data.</text>
</comment>
<dbReference type="PROSITE" id="PS50949">
    <property type="entry name" value="HTH_GNTR"/>
    <property type="match status" value="1"/>
</dbReference>
<proteinExistence type="predicted"/>
<keyword evidence="6" id="KW-1185">Reference proteome</keyword>
<evidence type="ECO:0000313" key="5">
    <source>
        <dbReference type="EMBL" id="TWH84001.1"/>
    </source>
</evidence>
<dbReference type="InterPro" id="IPR036388">
    <property type="entry name" value="WH-like_DNA-bd_sf"/>
</dbReference>
<dbReference type="Pfam" id="PF00392">
    <property type="entry name" value="GntR"/>
    <property type="match status" value="1"/>
</dbReference>
<dbReference type="Pfam" id="PF07702">
    <property type="entry name" value="UTRA"/>
    <property type="match status" value="1"/>
</dbReference>
<dbReference type="PRINTS" id="PR00035">
    <property type="entry name" value="HTHGNTR"/>
</dbReference>
<dbReference type="SUPFAM" id="SSF64288">
    <property type="entry name" value="Chorismate lyase-like"/>
    <property type="match status" value="1"/>
</dbReference>
<dbReference type="OrthoDB" id="457376at2"/>
<gene>
    <name evidence="5" type="ORF">IQ19_03662</name>
</gene>
<dbReference type="CDD" id="cd07377">
    <property type="entry name" value="WHTH_GntR"/>
    <property type="match status" value="1"/>
</dbReference>
<dbReference type="InterPro" id="IPR050679">
    <property type="entry name" value="Bact_HTH_transcr_reg"/>
</dbReference>
<dbReference type="GO" id="GO:0003677">
    <property type="term" value="F:DNA binding"/>
    <property type="evidence" value="ECO:0007669"/>
    <property type="project" value="UniProtKB-KW"/>
</dbReference>
<keyword evidence="3" id="KW-0804">Transcription</keyword>
<reference evidence="5 6" key="1">
    <citation type="journal article" date="2015" name="Stand. Genomic Sci.">
        <title>Genomic Encyclopedia of Bacterial and Archaeal Type Strains, Phase III: the genomes of soil and plant-associated and newly described type strains.</title>
        <authorList>
            <person name="Whitman W.B."/>
            <person name="Woyke T."/>
            <person name="Klenk H.P."/>
            <person name="Zhou Y."/>
            <person name="Lilburn T.G."/>
            <person name="Beck B.J."/>
            <person name="De Vos P."/>
            <person name="Vandamme P."/>
            <person name="Eisen J.A."/>
            <person name="Garrity G."/>
            <person name="Hugenholtz P."/>
            <person name="Kyrpides N.C."/>
        </authorList>
    </citation>
    <scope>NUCLEOTIDE SEQUENCE [LARGE SCALE GENOMIC DNA]</scope>
    <source>
        <strain evidence="5 6">CGMCC 1.10115</strain>
    </source>
</reference>
<organism evidence="5 6">
    <name type="scientific">Cytobacillus oceanisediminis</name>
    <dbReference type="NCBI Taxonomy" id="665099"/>
    <lineage>
        <taxon>Bacteria</taxon>
        <taxon>Bacillati</taxon>
        <taxon>Bacillota</taxon>
        <taxon>Bacilli</taxon>
        <taxon>Bacillales</taxon>
        <taxon>Bacillaceae</taxon>
        <taxon>Cytobacillus</taxon>
    </lineage>
</organism>
<dbReference type="SUPFAM" id="SSF46785">
    <property type="entry name" value="Winged helix' DNA-binding domain"/>
    <property type="match status" value="1"/>
</dbReference>
<dbReference type="InterPro" id="IPR011663">
    <property type="entry name" value="UTRA"/>
</dbReference>
<accession>A0A562JLA0</accession>
<dbReference type="PANTHER" id="PTHR44846:SF1">
    <property type="entry name" value="MANNOSYL-D-GLYCERATE TRANSPORT_METABOLISM SYSTEM REPRESSOR MNGR-RELATED"/>
    <property type="match status" value="1"/>
</dbReference>
<sequence length="242" mass="27591">MKLNNSSSRPLYEQLIHNIKDAIEKEVYLPGKKIPNEGELCDIYGVSRITVRRAIQELVEEGLLERKQGKGTFVCRRKLARELVTIDGFSNFSKQLGRKSSKKVLGCEEIKATKEIANALQLEVDSPVLKLSRIMYFDNEPFSIDVAHYSLERFPNLLKRIFDYDSTYEVLRNVYHVDMQASSSKKILTAVPATEKEAEHLECDMGDMLFNIDKTVYDDKGVPIHISMTKVPTTHIAFTIST</sequence>
<evidence type="ECO:0000256" key="2">
    <source>
        <dbReference type="ARBA" id="ARBA00023125"/>
    </source>
</evidence>
<dbReference type="GeneID" id="65404796"/>
<keyword evidence="1" id="KW-0805">Transcription regulation</keyword>
<evidence type="ECO:0000256" key="3">
    <source>
        <dbReference type="ARBA" id="ARBA00023163"/>
    </source>
</evidence>
<evidence type="ECO:0000256" key="1">
    <source>
        <dbReference type="ARBA" id="ARBA00023015"/>
    </source>
</evidence>
<dbReference type="InterPro" id="IPR000524">
    <property type="entry name" value="Tscrpt_reg_HTH_GntR"/>
</dbReference>